<dbReference type="PROSITE" id="PS50935">
    <property type="entry name" value="SSB"/>
    <property type="match status" value="1"/>
</dbReference>
<gene>
    <name evidence="5" type="primary">ssb</name>
    <name evidence="5" type="ORF">PQ472_07600</name>
</gene>
<dbReference type="EMBL" id="CP117884">
    <property type="protein sequence ID" value="WDF81788.1"/>
    <property type="molecule type" value="Genomic_DNA"/>
</dbReference>
<dbReference type="GO" id="GO:0003677">
    <property type="term" value="F:DNA binding"/>
    <property type="evidence" value="ECO:0007669"/>
    <property type="project" value="UniProtKB-KW"/>
</dbReference>
<keyword evidence="2" id="KW-0235">DNA replication</keyword>
<evidence type="ECO:0000256" key="2">
    <source>
        <dbReference type="HAMAP-Rule" id="MF_00984"/>
    </source>
</evidence>
<dbReference type="HAMAP" id="MF_00984">
    <property type="entry name" value="SSB"/>
    <property type="match status" value="1"/>
</dbReference>
<evidence type="ECO:0000313" key="5">
    <source>
        <dbReference type="EMBL" id="WDF81788.1"/>
    </source>
</evidence>
<keyword evidence="6" id="KW-1185">Reference proteome</keyword>
<name>A0ABY7WQZ4_9LACO</name>
<reference evidence="5 6" key="1">
    <citation type="submission" date="2023-02" db="EMBL/GenBank/DDBJ databases">
        <title>Genome sequence of Lacticaseibacillus sp. KACC 23028.</title>
        <authorList>
            <person name="Kim S."/>
            <person name="Heo J."/>
            <person name="Kwon S.-W."/>
        </authorList>
    </citation>
    <scope>NUCLEOTIDE SEQUENCE [LARGE SCALE GENOMIC DNA]</scope>
    <source>
        <strain evidence="5 6">KACC 23028</strain>
    </source>
</reference>
<comment type="function">
    <text evidence="2">Plays an important role in DNA replication, recombination and repair. Binds to ssDNA and to an array of partner proteins to recruit them to their sites of action during DNA metabolism.</text>
</comment>
<protein>
    <recommendedName>
        <fullName evidence="2 3">Single-stranded DNA-binding protein</fullName>
        <shortName evidence="2">SSB</shortName>
    </recommendedName>
</protein>
<dbReference type="RefSeq" id="WP_274258777.1">
    <property type="nucleotide sequence ID" value="NZ_CP117884.1"/>
</dbReference>
<dbReference type="PANTHER" id="PTHR10302:SF0">
    <property type="entry name" value="SINGLE-STRANDED DNA-BINDING PROTEIN, MITOCHONDRIAL"/>
    <property type="match status" value="1"/>
</dbReference>
<dbReference type="SUPFAM" id="SSF50249">
    <property type="entry name" value="Nucleic acid-binding proteins"/>
    <property type="match status" value="1"/>
</dbReference>
<feature type="region of interest" description="Disordered" evidence="4">
    <location>
        <begin position="109"/>
        <end position="148"/>
    </location>
</feature>
<dbReference type="InterPro" id="IPR000424">
    <property type="entry name" value="Primosome_PriB/ssb"/>
</dbReference>
<evidence type="ECO:0000256" key="4">
    <source>
        <dbReference type="SAM" id="MobiDB-lite"/>
    </source>
</evidence>
<dbReference type="InterPro" id="IPR012340">
    <property type="entry name" value="NA-bd_OB-fold"/>
</dbReference>
<sequence>MLNQVTITGHIVRDGELRNTNSEHPFVGFTIATSRRRSKDAEEHTAFVDCQIWGERGTKISPYITKGLLVGVSGHIETYVTENDGQKRYYTKVVVDDFVFLESAKTYSQRRSTQVQLDKSTTPDPFASPDAFAKTGAKADIADDDLPF</sequence>
<feature type="short sequence motif" description="Important for interaction with partner proteins" evidence="2">
    <location>
        <begin position="143"/>
        <end position="148"/>
    </location>
</feature>
<dbReference type="PIRSF" id="PIRSF002070">
    <property type="entry name" value="SSB"/>
    <property type="match status" value="1"/>
</dbReference>
<dbReference type="Gene3D" id="2.40.50.140">
    <property type="entry name" value="Nucleic acid-binding proteins"/>
    <property type="match status" value="1"/>
</dbReference>
<keyword evidence="2" id="KW-0234">DNA repair</keyword>
<keyword evidence="1 2" id="KW-0238">DNA-binding</keyword>
<accession>A0ABY7WQZ4</accession>
<comment type="subunit">
    <text evidence="2">Homotetramer.</text>
</comment>
<evidence type="ECO:0000313" key="6">
    <source>
        <dbReference type="Proteomes" id="UP001220377"/>
    </source>
</evidence>
<dbReference type="PANTHER" id="PTHR10302">
    <property type="entry name" value="SINGLE-STRANDED DNA-BINDING PROTEIN"/>
    <property type="match status" value="1"/>
</dbReference>
<dbReference type="NCBIfam" id="TIGR00621">
    <property type="entry name" value="ssb"/>
    <property type="match status" value="1"/>
</dbReference>
<dbReference type="CDD" id="cd04496">
    <property type="entry name" value="SSB_OBF"/>
    <property type="match status" value="1"/>
</dbReference>
<proteinExistence type="inferred from homology"/>
<keyword evidence="2" id="KW-0233">DNA recombination</keyword>
<evidence type="ECO:0000256" key="3">
    <source>
        <dbReference type="PIRNR" id="PIRNR002070"/>
    </source>
</evidence>
<evidence type="ECO:0000256" key="1">
    <source>
        <dbReference type="ARBA" id="ARBA00023125"/>
    </source>
</evidence>
<organism evidence="5 6">
    <name type="scientific">Lacticaseibacillus pabuli</name>
    <dbReference type="NCBI Taxonomy" id="3025672"/>
    <lineage>
        <taxon>Bacteria</taxon>
        <taxon>Bacillati</taxon>
        <taxon>Bacillota</taxon>
        <taxon>Bacilli</taxon>
        <taxon>Lactobacillales</taxon>
        <taxon>Lactobacillaceae</taxon>
        <taxon>Lacticaseibacillus</taxon>
    </lineage>
</organism>
<dbReference type="Pfam" id="PF00436">
    <property type="entry name" value="SSB"/>
    <property type="match status" value="1"/>
</dbReference>
<feature type="compositionally biased region" description="Polar residues" evidence="4">
    <location>
        <begin position="109"/>
        <end position="123"/>
    </location>
</feature>
<dbReference type="Proteomes" id="UP001220377">
    <property type="component" value="Chromosome"/>
</dbReference>
<comment type="caution">
    <text evidence="2">Lacks conserved residue(s) required for the propagation of feature annotation.</text>
</comment>
<dbReference type="InterPro" id="IPR011344">
    <property type="entry name" value="ssDNA-bd"/>
</dbReference>
<keyword evidence="2" id="KW-0227">DNA damage</keyword>